<reference evidence="1" key="1">
    <citation type="submission" date="2014-09" db="EMBL/GenBank/DDBJ databases">
        <authorList>
            <person name="Magalhaes I.L.F."/>
            <person name="Oliveira U."/>
            <person name="Santos F.R."/>
            <person name="Vidigal T.H.D.A."/>
            <person name="Brescovit A.D."/>
            <person name="Santos A.J."/>
        </authorList>
    </citation>
    <scope>NUCLEOTIDE SEQUENCE</scope>
    <source>
        <tissue evidence="1">Shoot tissue taken approximately 20 cm above the soil surface</tissue>
    </source>
</reference>
<sequence length="49" mass="5717">MELYMPHGILFRPLYLHALHFGLVCSSFQDECFSKLTSHLIHVLILTLM</sequence>
<evidence type="ECO:0000313" key="1">
    <source>
        <dbReference type="EMBL" id="JAD70025.1"/>
    </source>
</evidence>
<dbReference type="AlphaFoldDB" id="A0A0A9C9D8"/>
<reference evidence="1" key="2">
    <citation type="journal article" date="2015" name="Data Brief">
        <title>Shoot transcriptome of the giant reed, Arundo donax.</title>
        <authorList>
            <person name="Barrero R.A."/>
            <person name="Guerrero F.D."/>
            <person name="Moolhuijzen P."/>
            <person name="Goolsby J.A."/>
            <person name="Tidwell J."/>
            <person name="Bellgard S.E."/>
            <person name="Bellgard M.I."/>
        </authorList>
    </citation>
    <scope>NUCLEOTIDE SEQUENCE</scope>
    <source>
        <tissue evidence="1">Shoot tissue taken approximately 20 cm above the soil surface</tissue>
    </source>
</reference>
<organism evidence="1">
    <name type="scientific">Arundo donax</name>
    <name type="common">Giant reed</name>
    <name type="synonym">Donax arundinaceus</name>
    <dbReference type="NCBI Taxonomy" id="35708"/>
    <lineage>
        <taxon>Eukaryota</taxon>
        <taxon>Viridiplantae</taxon>
        <taxon>Streptophyta</taxon>
        <taxon>Embryophyta</taxon>
        <taxon>Tracheophyta</taxon>
        <taxon>Spermatophyta</taxon>
        <taxon>Magnoliopsida</taxon>
        <taxon>Liliopsida</taxon>
        <taxon>Poales</taxon>
        <taxon>Poaceae</taxon>
        <taxon>PACMAD clade</taxon>
        <taxon>Arundinoideae</taxon>
        <taxon>Arundineae</taxon>
        <taxon>Arundo</taxon>
    </lineage>
</organism>
<protein>
    <submittedName>
        <fullName evidence="1">Uncharacterized protein</fullName>
    </submittedName>
</protein>
<name>A0A0A9C9D8_ARUDO</name>
<dbReference type="EMBL" id="GBRH01227870">
    <property type="protein sequence ID" value="JAD70025.1"/>
    <property type="molecule type" value="Transcribed_RNA"/>
</dbReference>
<accession>A0A0A9C9D8</accession>
<proteinExistence type="predicted"/>